<dbReference type="GO" id="GO:0003724">
    <property type="term" value="F:RNA helicase activity"/>
    <property type="evidence" value="ECO:0007669"/>
    <property type="project" value="InterPro"/>
</dbReference>
<dbReference type="Gene3D" id="3.40.50.300">
    <property type="entry name" value="P-loop containing nucleotide triphosphate hydrolases"/>
    <property type="match status" value="1"/>
</dbReference>
<evidence type="ECO:0000259" key="8">
    <source>
        <dbReference type="PROSITE" id="PS51195"/>
    </source>
</evidence>
<reference evidence="9" key="1">
    <citation type="submission" date="2019-10" db="EMBL/GenBank/DDBJ databases">
        <authorList>
            <person name="Zhang R."/>
            <person name="Pan Y."/>
            <person name="Wang J."/>
            <person name="Ma R."/>
            <person name="Yu S."/>
        </authorList>
    </citation>
    <scope>NUCLEOTIDE SEQUENCE</scope>
    <source>
        <strain evidence="9">LA-IB0</strain>
        <tissue evidence="9">Leaf</tissue>
    </source>
</reference>
<feature type="compositionally biased region" description="Gly residues" evidence="7">
    <location>
        <begin position="102"/>
        <end position="126"/>
    </location>
</feature>
<evidence type="ECO:0000313" key="9">
    <source>
        <dbReference type="EMBL" id="KAG8362996.1"/>
    </source>
</evidence>
<dbReference type="GO" id="GO:0016787">
    <property type="term" value="F:hydrolase activity"/>
    <property type="evidence" value="ECO:0007669"/>
    <property type="project" value="UniProtKB-KW"/>
</dbReference>
<evidence type="ECO:0000256" key="2">
    <source>
        <dbReference type="ARBA" id="ARBA00022801"/>
    </source>
</evidence>
<dbReference type="InterPro" id="IPR014014">
    <property type="entry name" value="RNA_helicase_DEAD_Q_motif"/>
</dbReference>
<evidence type="ECO:0000256" key="3">
    <source>
        <dbReference type="ARBA" id="ARBA00022806"/>
    </source>
</evidence>
<dbReference type="AlphaFoldDB" id="A0AAV6VZ74"/>
<sequence>MYNNYDPRIHDTGSYRQRRSDLTGQPPPMIPPHISGGAAPSYGRGGPAPYGGPTVAPPHIGGGARVGGGGGARVGGGGGGGGFNGYPGVEHGVGRGFQVGPGGGFSDRGGGGGGRGFGGRGSSHGGFGDRRGDGRGGRDFDLGRGGGRSGFSGRGGGRGGFNGGRGGRGGKPRGDDLDTIALPRPDFRGLIAFKKDFYVESPSVRAMTEQEVMMYRARREITVEGQDVPKPIRMFHEANFPDYCLEVISRLGFVEPTAIQSQGWPMALRGRDLIGIAETGSGRLWHICCQLLFISVLSPGYVRPDRQTLYWSATWPREVEKLARQFPAQCLQVVIGSQDLKANQSITQVVEVMTDLEKYNRLIRC</sequence>
<protein>
    <recommendedName>
        <fullName evidence="8">DEAD-box RNA helicase Q domain-containing protein</fullName>
    </recommendedName>
</protein>
<keyword evidence="3" id="KW-0347">Helicase</keyword>
<proteinExistence type="predicted"/>
<dbReference type="GO" id="GO:0005524">
    <property type="term" value="F:ATP binding"/>
    <property type="evidence" value="ECO:0007669"/>
    <property type="project" value="UniProtKB-KW"/>
</dbReference>
<dbReference type="EMBL" id="WHWC01000131">
    <property type="protein sequence ID" value="KAG8362996.1"/>
    <property type="molecule type" value="Genomic_DNA"/>
</dbReference>
<gene>
    <name evidence="9" type="ORF">BUALT_BualtUnG0015300</name>
</gene>
<dbReference type="PANTHER" id="PTHR47958">
    <property type="entry name" value="ATP-DEPENDENT RNA HELICASE DBP3"/>
    <property type="match status" value="1"/>
</dbReference>
<feature type="region of interest" description="Disordered" evidence="7">
    <location>
        <begin position="1"/>
        <end position="50"/>
    </location>
</feature>
<keyword evidence="1" id="KW-0547">Nucleotide-binding</keyword>
<comment type="caution">
    <text evidence="9">The sequence shown here is derived from an EMBL/GenBank/DDBJ whole genome shotgun (WGS) entry which is preliminary data.</text>
</comment>
<dbReference type="Proteomes" id="UP000826271">
    <property type="component" value="Unassembled WGS sequence"/>
</dbReference>
<dbReference type="InterPro" id="IPR027417">
    <property type="entry name" value="P-loop_NTPase"/>
</dbReference>
<evidence type="ECO:0000313" key="10">
    <source>
        <dbReference type="Proteomes" id="UP000826271"/>
    </source>
</evidence>
<feature type="region of interest" description="Disordered" evidence="7">
    <location>
        <begin position="102"/>
        <end position="180"/>
    </location>
</feature>
<feature type="short sequence motif" description="Q motif" evidence="6">
    <location>
        <begin position="233"/>
        <end position="261"/>
    </location>
</feature>
<feature type="domain" description="DEAD-box RNA helicase Q" evidence="8">
    <location>
        <begin position="233"/>
        <end position="261"/>
    </location>
</feature>
<accession>A0AAV6VZ74</accession>
<organism evidence="9 10">
    <name type="scientific">Buddleja alternifolia</name>
    <dbReference type="NCBI Taxonomy" id="168488"/>
    <lineage>
        <taxon>Eukaryota</taxon>
        <taxon>Viridiplantae</taxon>
        <taxon>Streptophyta</taxon>
        <taxon>Embryophyta</taxon>
        <taxon>Tracheophyta</taxon>
        <taxon>Spermatophyta</taxon>
        <taxon>Magnoliopsida</taxon>
        <taxon>eudicotyledons</taxon>
        <taxon>Gunneridae</taxon>
        <taxon>Pentapetalae</taxon>
        <taxon>asterids</taxon>
        <taxon>lamiids</taxon>
        <taxon>Lamiales</taxon>
        <taxon>Scrophulariaceae</taxon>
        <taxon>Buddlejeae</taxon>
        <taxon>Buddleja</taxon>
    </lineage>
</organism>
<keyword evidence="5" id="KW-0694">RNA-binding</keyword>
<evidence type="ECO:0000256" key="4">
    <source>
        <dbReference type="ARBA" id="ARBA00022840"/>
    </source>
</evidence>
<name>A0AAV6VZ74_9LAMI</name>
<evidence type="ECO:0000256" key="1">
    <source>
        <dbReference type="ARBA" id="ARBA00022741"/>
    </source>
</evidence>
<dbReference type="SUPFAM" id="SSF52540">
    <property type="entry name" value="P-loop containing nucleoside triphosphate hydrolases"/>
    <property type="match status" value="1"/>
</dbReference>
<keyword evidence="10" id="KW-1185">Reference proteome</keyword>
<keyword evidence="4" id="KW-0067">ATP-binding</keyword>
<feature type="compositionally biased region" description="Basic and acidic residues" evidence="7">
    <location>
        <begin position="7"/>
        <end position="21"/>
    </location>
</feature>
<evidence type="ECO:0000256" key="5">
    <source>
        <dbReference type="ARBA" id="ARBA00022884"/>
    </source>
</evidence>
<evidence type="ECO:0000256" key="6">
    <source>
        <dbReference type="PROSITE-ProRule" id="PRU00552"/>
    </source>
</evidence>
<dbReference type="GO" id="GO:0003723">
    <property type="term" value="F:RNA binding"/>
    <property type="evidence" value="ECO:0007669"/>
    <property type="project" value="UniProtKB-KW"/>
</dbReference>
<keyword evidence="2" id="KW-0378">Hydrolase</keyword>
<dbReference type="PROSITE" id="PS51195">
    <property type="entry name" value="Q_MOTIF"/>
    <property type="match status" value="1"/>
</dbReference>
<feature type="compositionally biased region" description="Basic and acidic residues" evidence="7">
    <location>
        <begin position="127"/>
        <end position="142"/>
    </location>
</feature>
<evidence type="ECO:0000256" key="7">
    <source>
        <dbReference type="SAM" id="MobiDB-lite"/>
    </source>
</evidence>
<feature type="compositionally biased region" description="Gly residues" evidence="7">
    <location>
        <begin position="143"/>
        <end position="169"/>
    </location>
</feature>